<keyword evidence="1" id="KW-0285">Flavoprotein</keyword>
<accession>A0A383DR00</accession>
<name>A0A383DR00_9ZZZZ</name>
<gene>
    <name evidence="4" type="ORF">METZ01_LOCUS499509</name>
</gene>
<evidence type="ECO:0000256" key="2">
    <source>
        <dbReference type="ARBA" id="ARBA00023002"/>
    </source>
</evidence>
<dbReference type="SUPFAM" id="SSF51905">
    <property type="entry name" value="FAD/NAD(P)-binding domain"/>
    <property type="match status" value="1"/>
</dbReference>
<feature type="domain" description="FAD-dependent oxidoreductase 2 FAD-binding" evidence="3">
    <location>
        <begin position="8"/>
        <end position="31"/>
    </location>
</feature>
<evidence type="ECO:0000313" key="4">
    <source>
        <dbReference type="EMBL" id="SVE46655.1"/>
    </source>
</evidence>
<evidence type="ECO:0000256" key="1">
    <source>
        <dbReference type="ARBA" id="ARBA00022630"/>
    </source>
</evidence>
<keyword evidence="2" id="KW-0560">Oxidoreductase</keyword>
<protein>
    <recommendedName>
        <fullName evidence="3">FAD-dependent oxidoreductase 2 FAD-binding domain-containing protein</fullName>
    </recommendedName>
</protein>
<feature type="non-terminal residue" evidence="4">
    <location>
        <position position="31"/>
    </location>
</feature>
<dbReference type="GO" id="GO:0016491">
    <property type="term" value="F:oxidoreductase activity"/>
    <property type="evidence" value="ECO:0007669"/>
    <property type="project" value="UniProtKB-KW"/>
</dbReference>
<dbReference type="Pfam" id="PF00890">
    <property type="entry name" value="FAD_binding_2"/>
    <property type="match status" value="1"/>
</dbReference>
<dbReference type="EMBL" id="UINC01219264">
    <property type="protein sequence ID" value="SVE46655.1"/>
    <property type="molecule type" value="Genomic_DNA"/>
</dbReference>
<sequence>MSPLEYDYTIIGAGPAGMAAAITASEHGLRV</sequence>
<organism evidence="4">
    <name type="scientific">marine metagenome</name>
    <dbReference type="NCBI Taxonomy" id="408172"/>
    <lineage>
        <taxon>unclassified sequences</taxon>
        <taxon>metagenomes</taxon>
        <taxon>ecological metagenomes</taxon>
    </lineage>
</organism>
<dbReference type="Gene3D" id="3.50.50.60">
    <property type="entry name" value="FAD/NAD(P)-binding domain"/>
    <property type="match status" value="1"/>
</dbReference>
<dbReference type="InterPro" id="IPR003953">
    <property type="entry name" value="FAD-dep_OxRdtase_2_FAD-bd"/>
</dbReference>
<proteinExistence type="predicted"/>
<evidence type="ECO:0000259" key="3">
    <source>
        <dbReference type="Pfam" id="PF00890"/>
    </source>
</evidence>
<reference evidence="4" key="1">
    <citation type="submission" date="2018-05" db="EMBL/GenBank/DDBJ databases">
        <authorList>
            <person name="Lanie J.A."/>
            <person name="Ng W.-L."/>
            <person name="Kazmierczak K.M."/>
            <person name="Andrzejewski T.M."/>
            <person name="Davidsen T.M."/>
            <person name="Wayne K.J."/>
            <person name="Tettelin H."/>
            <person name="Glass J.I."/>
            <person name="Rusch D."/>
            <person name="Podicherti R."/>
            <person name="Tsui H.-C.T."/>
            <person name="Winkler M.E."/>
        </authorList>
    </citation>
    <scope>NUCLEOTIDE SEQUENCE</scope>
</reference>
<dbReference type="InterPro" id="IPR036188">
    <property type="entry name" value="FAD/NAD-bd_sf"/>
</dbReference>
<dbReference type="AlphaFoldDB" id="A0A383DR00"/>